<dbReference type="Proteomes" id="UP000001307">
    <property type="component" value="Unassembled WGS sequence"/>
</dbReference>
<evidence type="ECO:0000313" key="1">
    <source>
        <dbReference type="EMBL" id="CBY20118.1"/>
    </source>
</evidence>
<dbReference type="EMBL" id="FN653015">
    <property type="protein sequence ID" value="CBY20118.1"/>
    <property type="molecule type" value="Genomic_DNA"/>
</dbReference>
<dbReference type="InParanoid" id="E4WQI6"/>
<protein>
    <submittedName>
        <fullName evidence="1">Uncharacterized protein</fullName>
    </submittedName>
</protein>
<gene>
    <name evidence="1" type="ORF">GSOID_T00000101001</name>
</gene>
<proteinExistence type="predicted"/>
<evidence type="ECO:0000313" key="2">
    <source>
        <dbReference type="Proteomes" id="UP000001307"/>
    </source>
</evidence>
<sequence>MDSFPFFDLPNELQHKIWSCLDEEVDINEKLLLGFYFIDSRTKSKSIEERWIEENIGLELSSDSNIKEEYALLFYKFQSEIGKEFQANYDLQIPSRLISQFGNGYAGVRKIHMTNFAMSKLYNSKTQNFALISLINFKFQTVMIVYK</sequence>
<keyword evidence="2" id="KW-1185">Reference proteome</keyword>
<accession>E4WQI6</accession>
<reference evidence="1" key="1">
    <citation type="journal article" date="2010" name="Science">
        <title>Plasticity of animal genome architecture unmasked by rapid evolution of a pelagic tunicate.</title>
        <authorList>
            <person name="Denoeud F."/>
            <person name="Henriet S."/>
            <person name="Mungpakdee S."/>
            <person name="Aury J.M."/>
            <person name="Da Silva C."/>
            <person name="Brinkmann H."/>
            <person name="Mikhaleva J."/>
            <person name="Olsen L.C."/>
            <person name="Jubin C."/>
            <person name="Canestro C."/>
            <person name="Bouquet J.M."/>
            <person name="Danks G."/>
            <person name="Poulain J."/>
            <person name="Campsteijn C."/>
            <person name="Adamski M."/>
            <person name="Cross I."/>
            <person name="Yadetie F."/>
            <person name="Muffato M."/>
            <person name="Louis A."/>
            <person name="Butcher S."/>
            <person name="Tsagkogeorga G."/>
            <person name="Konrad A."/>
            <person name="Singh S."/>
            <person name="Jensen M.F."/>
            <person name="Cong E.H."/>
            <person name="Eikeseth-Otteraa H."/>
            <person name="Noel B."/>
            <person name="Anthouard V."/>
            <person name="Porcel B.M."/>
            <person name="Kachouri-Lafond R."/>
            <person name="Nishino A."/>
            <person name="Ugolini M."/>
            <person name="Chourrout P."/>
            <person name="Nishida H."/>
            <person name="Aasland R."/>
            <person name="Huzurbazar S."/>
            <person name="Westhof E."/>
            <person name="Delsuc F."/>
            <person name="Lehrach H."/>
            <person name="Reinhardt R."/>
            <person name="Weissenbach J."/>
            <person name="Roy S.W."/>
            <person name="Artiguenave F."/>
            <person name="Postlethwait J.H."/>
            <person name="Manak J.R."/>
            <person name="Thompson E.M."/>
            <person name="Jaillon O."/>
            <person name="Du Pasquier L."/>
            <person name="Boudinot P."/>
            <person name="Liberles D.A."/>
            <person name="Volff J.N."/>
            <person name="Philippe H."/>
            <person name="Lenhard B."/>
            <person name="Roest Crollius H."/>
            <person name="Wincker P."/>
            <person name="Chourrout D."/>
        </authorList>
    </citation>
    <scope>NUCLEOTIDE SEQUENCE [LARGE SCALE GENOMIC DNA]</scope>
</reference>
<name>E4WQI6_OIKDI</name>
<dbReference type="AlphaFoldDB" id="E4WQI6"/>
<organism evidence="1">
    <name type="scientific">Oikopleura dioica</name>
    <name type="common">Tunicate</name>
    <dbReference type="NCBI Taxonomy" id="34765"/>
    <lineage>
        <taxon>Eukaryota</taxon>
        <taxon>Metazoa</taxon>
        <taxon>Chordata</taxon>
        <taxon>Tunicata</taxon>
        <taxon>Appendicularia</taxon>
        <taxon>Copelata</taxon>
        <taxon>Oikopleuridae</taxon>
        <taxon>Oikopleura</taxon>
    </lineage>
</organism>